<evidence type="ECO:0000256" key="2">
    <source>
        <dbReference type="ARBA" id="ARBA00022679"/>
    </source>
</evidence>
<evidence type="ECO:0000256" key="4">
    <source>
        <dbReference type="HAMAP-Rule" id="MF_02126"/>
    </source>
</evidence>
<dbReference type="NCBIfam" id="TIGR00536">
    <property type="entry name" value="hemK_fam"/>
    <property type="match status" value="1"/>
</dbReference>
<comment type="function">
    <text evidence="4">Methylates the class 1 translation termination release factors RF1/PrfA and RF2/PrfB on the glutamine residue of the universally conserved GGQ motif.</text>
</comment>
<dbReference type="SUPFAM" id="SSF53335">
    <property type="entry name" value="S-adenosyl-L-methionine-dependent methyltransferases"/>
    <property type="match status" value="1"/>
</dbReference>
<dbReference type="GO" id="GO:0032259">
    <property type="term" value="P:methylation"/>
    <property type="evidence" value="ECO:0007669"/>
    <property type="project" value="UniProtKB-KW"/>
</dbReference>
<keyword evidence="8" id="KW-1185">Reference proteome</keyword>
<comment type="similarity">
    <text evidence="4">Belongs to the protein N5-glutamine methyltransferase family. PrmC subfamily.</text>
</comment>
<gene>
    <name evidence="4" type="primary">prmC</name>
    <name evidence="7" type="ORF">FHX74_003188</name>
</gene>
<feature type="domain" description="Release factor glutamine methyltransferase N-terminal" evidence="6">
    <location>
        <begin position="9"/>
        <end position="78"/>
    </location>
</feature>
<dbReference type="RefSeq" id="WP_328823860.1">
    <property type="nucleotide sequence ID" value="NZ_JACGWT010000005.1"/>
</dbReference>
<dbReference type="EC" id="2.1.1.297" evidence="4"/>
<dbReference type="Pfam" id="PF13649">
    <property type="entry name" value="Methyltransf_25"/>
    <property type="match status" value="1"/>
</dbReference>
<proteinExistence type="inferred from homology"/>
<dbReference type="InterPro" id="IPR040758">
    <property type="entry name" value="PrmC_N"/>
</dbReference>
<dbReference type="GO" id="GO:0102559">
    <property type="term" value="F:peptide chain release factor N(5)-glutamine methyltransferase activity"/>
    <property type="evidence" value="ECO:0007669"/>
    <property type="project" value="UniProtKB-EC"/>
</dbReference>
<accession>A0A7W3P727</accession>
<feature type="binding site" evidence="4">
    <location>
        <position position="188"/>
    </location>
    <ligand>
        <name>S-adenosyl-L-methionine</name>
        <dbReference type="ChEBI" id="CHEBI:59789"/>
    </ligand>
</feature>
<evidence type="ECO:0000313" key="8">
    <source>
        <dbReference type="Proteomes" id="UP000523079"/>
    </source>
</evidence>
<dbReference type="Gene3D" id="3.40.50.150">
    <property type="entry name" value="Vaccinia Virus protein VP39"/>
    <property type="match status" value="1"/>
</dbReference>
<dbReference type="NCBIfam" id="TIGR03534">
    <property type="entry name" value="RF_mod_PrmC"/>
    <property type="match status" value="1"/>
</dbReference>
<dbReference type="InterPro" id="IPR019874">
    <property type="entry name" value="RF_methyltr_PrmC"/>
</dbReference>
<dbReference type="Pfam" id="PF17827">
    <property type="entry name" value="PrmC_N"/>
    <property type="match status" value="1"/>
</dbReference>
<comment type="caution">
    <text evidence="7">The sequence shown here is derived from an EMBL/GenBank/DDBJ whole genome shotgun (WGS) entry which is preliminary data.</text>
</comment>
<organism evidence="7 8">
    <name type="scientific">Microlunatus kandeliicorticis</name>
    <dbReference type="NCBI Taxonomy" id="1759536"/>
    <lineage>
        <taxon>Bacteria</taxon>
        <taxon>Bacillati</taxon>
        <taxon>Actinomycetota</taxon>
        <taxon>Actinomycetes</taxon>
        <taxon>Propionibacteriales</taxon>
        <taxon>Propionibacteriaceae</taxon>
        <taxon>Microlunatus</taxon>
    </lineage>
</organism>
<protein>
    <recommendedName>
        <fullName evidence="4">Release factor glutamine methyltransferase</fullName>
        <shortName evidence="4">RF MTase</shortName>
        <ecNumber evidence="4">2.1.1.297</ecNumber>
    </recommendedName>
    <alternativeName>
        <fullName evidence="4">N5-glutamine methyltransferase PrmC</fullName>
    </alternativeName>
    <alternativeName>
        <fullName evidence="4">Protein-(glutamine-N5) MTase PrmC</fullName>
    </alternativeName>
    <alternativeName>
        <fullName evidence="4">Protein-glutamine N-methyltransferase PrmC</fullName>
    </alternativeName>
</protein>
<comment type="catalytic activity">
    <reaction evidence="4">
        <text>L-glutaminyl-[peptide chain release factor] + S-adenosyl-L-methionine = N(5)-methyl-L-glutaminyl-[peptide chain release factor] + S-adenosyl-L-homocysteine + H(+)</text>
        <dbReference type="Rhea" id="RHEA:42896"/>
        <dbReference type="Rhea" id="RHEA-COMP:10271"/>
        <dbReference type="Rhea" id="RHEA-COMP:10272"/>
        <dbReference type="ChEBI" id="CHEBI:15378"/>
        <dbReference type="ChEBI" id="CHEBI:30011"/>
        <dbReference type="ChEBI" id="CHEBI:57856"/>
        <dbReference type="ChEBI" id="CHEBI:59789"/>
        <dbReference type="ChEBI" id="CHEBI:61891"/>
        <dbReference type="EC" id="2.1.1.297"/>
    </reaction>
</comment>
<dbReference type="InterPro" id="IPR050320">
    <property type="entry name" value="N5-glutamine_MTase"/>
</dbReference>
<keyword evidence="1 4" id="KW-0489">Methyltransferase</keyword>
<dbReference type="Gene3D" id="1.10.8.10">
    <property type="entry name" value="DNA helicase RuvA subunit, C-terminal domain"/>
    <property type="match status" value="1"/>
</dbReference>
<dbReference type="Proteomes" id="UP000523079">
    <property type="component" value="Unassembled WGS sequence"/>
</dbReference>
<keyword evidence="3 4" id="KW-0949">S-adenosyl-L-methionine</keyword>
<dbReference type="CDD" id="cd02440">
    <property type="entry name" value="AdoMet_MTases"/>
    <property type="match status" value="1"/>
</dbReference>
<evidence type="ECO:0000259" key="5">
    <source>
        <dbReference type="Pfam" id="PF13649"/>
    </source>
</evidence>
<dbReference type="PANTHER" id="PTHR18895:SF74">
    <property type="entry name" value="MTRF1L RELEASE FACTOR GLUTAMINE METHYLTRANSFERASE"/>
    <property type="match status" value="1"/>
</dbReference>
<dbReference type="EMBL" id="JACGWT010000005">
    <property type="protein sequence ID" value="MBA8795552.1"/>
    <property type="molecule type" value="Genomic_DNA"/>
</dbReference>
<comment type="caution">
    <text evidence="4">Lacks conserved residue(s) required for the propagation of feature annotation.</text>
</comment>
<feature type="domain" description="Methyltransferase" evidence="5">
    <location>
        <begin position="119"/>
        <end position="204"/>
    </location>
</feature>
<evidence type="ECO:0000259" key="6">
    <source>
        <dbReference type="Pfam" id="PF17827"/>
    </source>
</evidence>
<keyword evidence="2 4" id="KW-0808">Transferase</keyword>
<feature type="binding site" evidence="4">
    <location>
        <begin position="188"/>
        <end position="191"/>
    </location>
    <ligand>
        <name>substrate</name>
    </ligand>
</feature>
<evidence type="ECO:0000313" key="7">
    <source>
        <dbReference type="EMBL" id="MBA8795552.1"/>
    </source>
</evidence>
<dbReference type="AlphaFoldDB" id="A0A7W3P727"/>
<evidence type="ECO:0000256" key="1">
    <source>
        <dbReference type="ARBA" id="ARBA00022603"/>
    </source>
</evidence>
<dbReference type="PANTHER" id="PTHR18895">
    <property type="entry name" value="HEMK METHYLTRANSFERASE"/>
    <property type="match status" value="1"/>
</dbReference>
<dbReference type="InterPro" id="IPR004556">
    <property type="entry name" value="HemK-like"/>
</dbReference>
<dbReference type="InterPro" id="IPR029063">
    <property type="entry name" value="SAM-dependent_MTases_sf"/>
</dbReference>
<name>A0A7W3P727_9ACTN</name>
<reference evidence="7 8" key="1">
    <citation type="submission" date="2020-07" db="EMBL/GenBank/DDBJ databases">
        <title>Sequencing the genomes of 1000 actinobacteria strains.</title>
        <authorList>
            <person name="Klenk H.-P."/>
        </authorList>
    </citation>
    <scope>NUCLEOTIDE SEQUENCE [LARGE SCALE GENOMIC DNA]</scope>
    <source>
        <strain evidence="7 8">DSM 100723</strain>
    </source>
</reference>
<evidence type="ECO:0000256" key="3">
    <source>
        <dbReference type="ARBA" id="ARBA00022691"/>
    </source>
</evidence>
<dbReference type="HAMAP" id="MF_02126">
    <property type="entry name" value="RF_methyltr_PrmC"/>
    <property type="match status" value="1"/>
</dbReference>
<feature type="binding site" evidence="4">
    <location>
        <position position="146"/>
    </location>
    <ligand>
        <name>S-adenosyl-L-methionine</name>
        <dbReference type="ChEBI" id="CHEBI:59789"/>
    </ligand>
</feature>
<sequence>MSGVPIEPLLREARARLVAAGIDAGSAAHDARTLLAHVLGVEPSALLLRSAVAPADAAAFDVLLARRAAREPLQHLTGRAWFRHVELAVGPGVFVPRPETELLAGWAIAACAGRQRPVVVDLCTGSGAVAAALADEVPGARVHAVELSEEAAAYAARNLAGRAVDLRIGDLADAFPELDGTVDVVTANPPYIPLEAWESVAVEARDHDPALALFSGPDGLDAIRVVARVAARLLRPGGVVGCEHADVQGRSAPAVFARTGDFTDVRDHRDLNDRPRWTTARRVQEGGVSRWQDGPGE</sequence>
<dbReference type="InterPro" id="IPR041698">
    <property type="entry name" value="Methyltransf_25"/>
</dbReference>